<feature type="transmembrane region" description="Helical" evidence="9">
    <location>
        <begin position="6"/>
        <end position="33"/>
    </location>
</feature>
<dbReference type="STRING" id="1280953.HOC_03433"/>
<dbReference type="InterPro" id="IPR007387">
    <property type="entry name" value="TRAP_DctQ"/>
</dbReference>
<evidence type="ECO:0000256" key="6">
    <source>
        <dbReference type="ARBA" id="ARBA00022989"/>
    </source>
</evidence>
<dbReference type="eggNOG" id="COG4665">
    <property type="taxonomic scope" value="Bacteria"/>
</dbReference>
<comment type="subunit">
    <text evidence="9">The complex comprises the extracytoplasmic solute receptor protein and the two transmembrane proteins.</text>
</comment>
<feature type="transmembrane region" description="Helical" evidence="9">
    <location>
        <begin position="172"/>
        <end position="196"/>
    </location>
</feature>
<evidence type="ECO:0000313" key="11">
    <source>
        <dbReference type="EMBL" id="KDA03896.1"/>
    </source>
</evidence>
<evidence type="ECO:0000256" key="8">
    <source>
        <dbReference type="ARBA" id="ARBA00038436"/>
    </source>
</evidence>
<keyword evidence="2 9" id="KW-0813">Transport</keyword>
<dbReference type="GO" id="GO:0022857">
    <property type="term" value="F:transmembrane transporter activity"/>
    <property type="evidence" value="ECO:0007669"/>
    <property type="project" value="UniProtKB-UniRule"/>
</dbReference>
<keyword evidence="3" id="KW-1003">Cell membrane</keyword>
<keyword evidence="12" id="KW-1185">Reference proteome</keyword>
<accession>A0A059GAT4</accession>
<evidence type="ECO:0000256" key="2">
    <source>
        <dbReference type="ARBA" id="ARBA00022448"/>
    </source>
</evidence>
<name>A0A059GAT4_9PROT</name>
<evidence type="ECO:0000313" key="12">
    <source>
        <dbReference type="Proteomes" id="UP000024942"/>
    </source>
</evidence>
<dbReference type="InterPro" id="IPR055348">
    <property type="entry name" value="DctQ"/>
</dbReference>
<keyword evidence="7 9" id="KW-0472">Membrane</keyword>
<dbReference type="GO" id="GO:0005886">
    <property type="term" value="C:plasma membrane"/>
    <property type="evidence" value="ECO:0007669"/>
    <property type="project" value="UniProtKB-SubCell"/>
</dbReference>
<dbReference type="PANTHER" id="PTHR35011:SF4">
    <property type="entry name" value="SLL1102 PROTEIN"/>
    <property type="match status" value="1"/>
</dbReference>
<feature type="transmembrane region" description="Helical" evidence="9">
    <location>
        <begin position="128"/>
        <end position="148"/>
    </location>
</feature>
<dbReference type="Proteomes" id="UP000024942">
    <property type="component" value="Unassembled WGS sequence"/>
</dbReference>
<comment type="caution">
    <text evidence="11">The sequence shown here is derived from an EMBL/GenBank/DDBJ whole genome shotgun (WGS) entry which is preliminary data.</text>
</comment>
<evidence type="ECO:0000256" key="1">
    <source>
        <dbReference type="ARBA" id="ARBA00004429"/>
    </source>
</evidence>
<proteinExistence type="inferred from homology"/>
<dbReference type="AlphaFoldDB" id="A0A059GAT4"/>
<feature type="domain" description="Tripartite ATP-independent periplasmic transporters DctQ component" evidence="10">
    <location>
        <begin position="67"/>
        <end position="196"/>
    </location>
</feature>
<organism evidence="11 12">
    <name type="scientific">Hyphomonas oceanitis SCH89</name>
    <dbReference type="NCBI Taxonomy" id="1280953"/>
    <lineage>
        <taxon>Bacteria</taxon>
        <taxon>Pseudomonadati</taxon>
        <taxon>Pseudomonadota</taxon>
        <taxon>Alphaproteobacteria</taxon>
        <taxon>Hyphomonadales</taxon>
        <taxon>Hyphomonadaceae</taxon>
        <taxon>Hyphomonas</taxon>
    </lineage>
</organism>
<keyword evidence="5 9" id="KW-0812">Transmembrane</keyword>
<protein>
    <recommendedName>
        <fullName evidence="9">TRAP transporter small permease protein</fullName>
    </recommendedName>
</protein>
<reference evidence="11 12" key="1">
    <citation type="journal article" date="2014" name="Antonie Van Leeuwenhoek">
        <title>Hyphomonas beringensis sp. nov. and Hyphomonas chukchiensis sp. nov., isolated from surface seawater of the Bering Sea and Chukchi Sea.</title>
        <authorList>
            <person name="Li C."/>
            <person name="Lai Q."/>
            <person name="Li G."/>
            <person name="Dong C."/>
            <person name="Wang J."/>
            <person name="Liao Y."/>
            <person name="Shao Z."/>
        </authorList>
    </citation>
    <scope>NUCLEOTIDE SEQUENCE [LARGE SCALE GENOMIC DNA]</scope>
    <source>
        <strain evidence="11 12">SCH89</strain>
    </source>
</reference>
<dbReference type="Pfam" id="PF04290">
    <property type="entry name" value="DctQ"/>
    <property type="match status" value="1"/>
</dbReference>
<keyword evidence="4 9" id="KW-0997">Cell inner membrane</keyword>
<dbReference type="EMBL" id="ARYL01000003">
    <property type="protein sequence ID" value="KDA03896.1"/>
    <property type="molecule type" value="Genomic_DNA"/>
</dbReference>
<comment type="subcellular location">
    <subcellularLocation>
        <location evidence="1 9">Cell inner membrane</location>
        <topology evidence="1 9">Multi-pass membrane protein</topology>
    </subcellularLocation>
</comment>
<dbReference type="PANTHER" id="PTHR35011">
    <property type="entry name" value="2,3-DIKETO-L-GULONATE TRAP TRANSPORTER SMALL PERMEASE PROTEIN YIAM"/>
    <property type="match status" value="1"/>
</dbReference>
<feature type="transmembrane region" description="Helical" evidence="9">
    <location>
        <begin position="90"/>
        <end position="107"/>
    </location>
</feature>
<sequence length="224" mass="24138">MDPTFYLYLGAWLKVLGILCLPLFAVPLVTLAFPGLIDRFAKRMIAFLDVLSGGALGLAIASALILVLAQLAVVILRYAFGLSFTWLSEIVIYAFAAMFMLGSAAALRDDAHVRVDILRPRFGEAGRNWIELVGTYLFLFPICLRLITNGEQGLTRSWSLLEGSRESDGLPILFLFKTLVPVFAVLLMTAGLSVALKAALRLTGKLPPAATPIEGETGGGHDGV</sequence>
<comment type="caution">
    <text evidence="9">Lacks conserved residue(s) required for the propagation of feature annotation.</text>
</comment>
<evidence type="ECO:0000256" key="4">
    <source>
        <dbReference type="ARBA" id="ARBA00022519"/>
    </source>
</evidence>
<feature type="transmembrane region" description="Helical" evidence="9">
    <location>
        <begin position="45"/>
        <end position="78"/>
    </location>
</feature>
<evidence type="ECO:0000259" key="10">
    <source>
        <dbReference type="Pfam" id="PF04290"/>
    </source>
</evidence>
<dbReference type="PATRIC" id="fig|1280953.3.peg.695"/>
<evidence type="ECO:0000256" key="3">
    <source>
        <dbReference type="ARBA" id="ARBA00022475"/>
    </source>
</evidence>
<gene>
    <name evidence="11" type="ORF">HOC_03433</name>
</gene>
<evidence type="ECO:0000256" key="5">
    <source>
        <dbReference type="ARBA" id="ARBA00022692"/>
    </source>
</evidence>
<evidence type="ECO:0000256" key="7">
    <source>
        <dbReference type="ARBA" id="ARBA00023136"/>
    </source>
</evidence>
<comment type="function">
    <text evidence="9">Part of the tripartite ATP-independent periplasmic (TRAP) transport system.</text>
</comment>
<keyword evidence="6 9" id="KW-1133">Transmembrane helix</keyword>
<dbReference type="RefSeq" id="WP_035535879.1">
    <property type="nucleotide sequence ID" value="NZ_ARYL01000003.1"/>
</dbReference>
<evidence type="ECO:0000256" key="9">
    <source>
        <dbReference type="RuleBase" id="RU369079"/>
    </source>
</evidence>
<dbReference type="OrthoDB" id="9794346at2"/>
<comment type="similarity">
    <text evidence="8 9">Belongs to the TRAP transporter small permease family.</text>
</comment>